<proteinExistence type="predicted"/>
<evidence type="ECO:0000259" key="1">
    <source>
        <dbReference type="SMART" id="SM00347"/>
    </source>
</evidence>
<dbReference type="Proteomes" id="UP001596380">
    <property type="component" value="Unassembled WGS sequence"/>
</dbReference>
<reference evidence="3" key="1">
    <citation type="journal article" date="2019" name="Int. J. Syst. Evol. Microbiol.">
        <title>The Global Catalogue of Microorganisms (GCM) 10K type strain sequencing project: providing services to taxonomists for standard genome sequencing and annotation.</title>
        <authorList>
            <consortium name="The Broad Institute Genomics Platform"/>
            <consortium name="The Broad Institute Genome Sequencing Center for Infectious Disease"/>
            <person name="Wu L."/>
            <person name="Ma J."/>
        </authorList>
    </citation>
    <scope>NUCLEOTIDE SEQUENCE [LARGE SCALE GENOMIC DNA]</scope>
    <source>
        <strain evidence="3">JCM 3369</strain>
    </source>
</reference>
<dbReference type="Pfam" id="PF12802">
    <property type="entry name" value="MarR_2"/>
    <property type="match status" value="1"/>
</dbReference>
<accession>A0ABW2CNW4</accession>
<dbReference type="InterPro" id="IPR000835">
    <property type="entry name" value="HTH_MarR-typ"/>
</dbReference>
<feature type="domain" description="HTH marR-type" evidence="1">
    <location>
        <begin position="21"/>
        <end position="123"/>
    </location>
</feature>
<organism evidence="2 3">
    <name type="scientific">Actinomadura yumaensis</name>
    <dbReference type="NCBI Taxonomy" id="111807"/>
    <lineage>
        <taxon>Bacteria</taxon>
        <taxon>Bacillati</taxon>
        <taxon>Actinomycetota</taxon>
        <taxon>Actinomycetes</taxon>
        <taxon>Streptosporangiales</taxon>
        <taxon>Thermomonosporaceae</taxon>
        <taxon>Actinomadura</taxon>
    </lineage>
</organism>
<protein>
    <submittedName>
        <fullName evidence="2">MarR family transcriptional regulator</fullName>
    </submittedName>
</protein>
<dbReference type="Gene3D" id="1.10.10.10">
    <property type="entry name" value="Winged helix-like DNA-binding domain superfamily/Winged helix DNA-binding domain"/>
    <property type="match status" value="1"/>
</dbReference>
<dbReference type="PANTHER" id="PTHR33164:SF106">
    <property type="entry name" value="TRANSCRIPTIONAL REGULATORY PROTEIN"/>
    <property type="match status" value="1"/>
</dbReference>
<dbReference type="InterPro" id="IPR039422">
    <property type="entry name" value="MarR/SlyA-like"/>
</dbReference>
<dbReference type="PANTHER" id="PTHR33164">
    <property type="entry name" value="TRANSCRIPTIONAL REGULATOR, MARR FAMILY"/>
    <property type="match status" value="1"/>
</dbReference>
<evidence type="ECO:0000313" key="2">
    <source>
        <dbReference type="EMBL" id="MFC6883304.1"/>
    </source>
</evidence>
<comment type="caution">
    <text evidence="2">The sequence shown here is derived from an EMBL/GenBank/DDBJ whole genome shotgun (WGS) entry which is preliminary data.</text>
</comment>
<keyword evidence="3" id="KW-1185">Reference proteome</keyword>
<sequence>MRPSEELARHRARWSLLLYRAIAARLGLTLNEALCATALALDGAQTPGALARRLGLTTGGAITAVIDRLEAAGLARRVRDARDRRRTLVEPLRGAPFPDCTGLADLPDERLRVLLDWLRAENAALAALLSETRPDGGAATPGTSAGAPAR</sequence>
<name>A0ABW2CNW4_9ACTN</name>
<gene>
    <name evidence="2" type="ORF">ACFQKB_26345</name>
</gene>
<dbReference type="EMBL" id="JBHSXS010000018">
    <property type="protein sequence ID" value="MFC6883304.1"/>
    <property type="molecule type" value="Genomic_DNA"/>
</dbReference>
<dbReference type="InterPro" id="IPR036388">
    <property type="entry name" value="WH-like_DNA-bd_sf"/>
</dbReference>
<dbReference type="InterPro" id="IPR036390">
    <property type="entry name" value="WH_DNA-bd_sf"/>
</dbReference>
<dbReference type="RefSeq" id="WP_160822470.1">
    <property type="nucleotide sequence ID" value="NZ_JBHSXE010000001.1"/>
</dbReference>
<dbReference type="SUPFAM" id="SSF46785">
    <property type="entry name" value="Winged helix' DNA-binding domain"/>
    <property type="match status" value="1"/>
</dbReference>
<dbReference type="SMART" id="SM00347">
    <property type="entry name" value="HTH_MARR"/>
    <property type="match status" value="1"/>
</dbReference>
<evidence type="ECO:0000313" key="3">
    <source>
        <dbReference type="Proteomes" id="UP001596380"/>
    </source>
</evidence>